<gene>
    <name evidence="1" type="ORF">SDC9_174604</name>
</gene>
<accession>A0A645GJV0</accession>
<evidence type="ECO:0008006" key="2">
    <source>
        <dbReference type="Google" id="ProtNLM"/>
    </source>
</evidence>
<dbReference type="AlphaFoldDB" id="A0A645GJV0"/>
<evidence type="ECO:0000313" key="1">
    <source>
        <dbReference type="EMBL" id="MPN27177.1"/>
    </source>
</evidence>
<sequence length="112" mass="13157">MVITDSFHGCVFSIIYHKKFWALKRHKDSEKENMNSRLYTLFSNLGLDERLLEDDAELSKEELLAEIDYNVVNEKLEVLRKDSVDFLENALSESVKIIEKNQENKGTKKFEN</sequence>
<organism evidence="1">
    <name type="scientific">bioreactor metagenome</name>
    <dbReference type="NCBI Taxonomy" id="1076179"/>
    <lineage>
        <taxon>unclassified sequences</taxon>
        <taxon>metagenomes</taxon>
        <taxon>ecological metagenomes</taxon>
    </lineage>
</organism>
<name>A0A645GJV0_9ZZZZ</name>
<proteinExistence type="predicted"/>
<protein>
    <recommendedName>
        <fullName evidence="2">Polysaccharide pyruvyl transferase domain-containing protein</fullName>
    </recommendedName>
</protein>
<reference evidence="1" key="1">
    <citation type="submission" date="2019-08" db="EMBL/GenBank/DDBJ databases">
        <authorList>
            <person name="Kucharzyk K."/>
            <person name="Murdoch R.W."/>
            <person name="Higgins S."/>
            <person name="Loffler F."/>
        </authorList>
    </citation>
    <scope>NUCLEOTIDE SEQUENCE</scope>
</reference>
<dbReference type="EMBL" id="VSSQ01076968">
    <property type="protein sequence ID" value="MPN27177.1"/>
    <property type="molecule type" value="Genomic_DNA"/>
</dbReference>
<comment type="caution">
    <text evidence="1">The sequence shown here is derived from an EMBL/GenBank/DDBJ whole genome shotgun (WGS) entry which is preliminary data.</text>
</comment>